<evidence type="ECO:0000313" key="2">
    <source>
        <dbReference type="EMBL" id="NWV32352.1"/>
    </source>
</evidence>
<dbReference type="InterPro" id="IPR052573">
    <property type="entry name" value="DnaJ_C_subfamily_28"/>
</dbReference>
<sequence length="368" mass="42903">PQWLCAMLSSNMGHHFMVQGAMIPRKLKPFLCRVFSSYKPKNDVKDSYKILELEEGCSLDDVRNSYRNLAKKYHPDSSSGMADSKAFIRVEEAYRVVLSDLTGKQKSDPGEEEEDQFKSKSLQHRHYLSFEGVGIGTPSQREKQYMQFRVDRATEQVLEYRQQRLESRYASSDLSRAKDVRQSKKVKITQAVERLVEDLIQESMAKGDFDNLSGKGKPLQKFSDSPHIDPMTHNLNRILIDNGYQPEWILLQKEIRETIERLRKSIVASRRKLGEPMTLPEQKQWSRICEQFAEDIRKLNKRVDNFNLVVPILSRQMVHFSTDKEIIRARKSYEAVMEEVSDSDMKENEGEEGKRFGWKSSLLKWLNL</sequence>
<protein>
    <submittedName>
        <fullName evidence="2">DJC28 protein</fullName>
    </submittedName>
</protein>
<dbReference type="PANTHER" id="PTHR39158">
    <property type="entry name" value="OS08G0560600 PROTEIN"/>
    <property type="match status" value="1"/>
</dbReference>
<feature type="non-terminal residue" evidence="2">
    <location>
        <position position="368"/>
    </location>
</feature>
<dbReference type="InterPro" id="IPR018961">
    <property type="entry name" value="DnaJ_homolog_subfam-C_membr-28"/>
</dbReference>
<dbReference type="EMBL" id="VZRM01001354">
    <property type="protein sequence ID" value="NWV32352.1"/>
    <property type="molecule type" value="Genomic_DNA"/>
</dbReference>
<dbReference type="CDD" id="cd06257">
    <property type="entry name" value="DnaJ"/>
    <property type="match status" value="1"/>
</dbReference>
<evidence type="ECO:0000259" key="1">
    <source>
        <dbReference type="PROSITE" id="PS50076"/>
    </source>
</evidence>
<dbReference type="Gene3D" id="1.10.287.110">
    <property type="entry name" value="DnaJ domain"/>
    <property type="match status" value="1"/>
</dbReference>
<organism evidence="2 3">
    <name type="scientific">Grantiella picta</name>
    <dbReference type="NCBI Taxonomy" id="266360"/>
    <lineage>
        <taxon>Eukaryota</taxon>
        <taxon>Metazoa</taxon>
        <taxon>Chordata</taxon>
        <taxon>Craniata</taxon>
        <taxon>Vertebrata</taxon>
        <taxon>Euteleostomi</taxon>
        <taxon>Archelosauria</taxon>
        <taxon>Archosauria</taxon>
        <taxon>Dinosauria</taxon>
        <taxon>Saurischia</taxon>
        <taxon>Theropoda</taxon>
        <taxon>Coelurosauria</taxon>
        <taxon>Aves</taxon>
        <taxon>Neognathae</taxon>
        <taxon>Neoaves</taxon>
        <taxon>Telluraves</taxon>
        <taxon>Australaves</taxon>
        <taxon>Passeriformes</taxon>
        <taxon>Meliphagoidea</taxon>
        <taxon>Meliphagidae</taxon>
        <taxon>Grantiella</taxon>
    </lineage>
</organism>
<dbReference type="SUPFAM" id="SSF46565">
    <property type="entry name" value="Chaperone J-domain"/>
    <property type="match status" value="1"/>
</dbReference>
<evidence type="ECO:0000313" key="3">
    <source>
        <dbReference type="Proteomes" id="UP000575029"/>
    </source>
</evidence>
<dbReference type="PANTHER" id="PTHR39158:SF1">
    <property type="entry name" value="DNAJ HOMOLOG SUBFAMILY C MEMBER 28"/>
    <property type="match status" value="1"/>
</dbReference>
<dbReference type="Pfam" id="PF00226">
    <property type="entry name" value="DnaJ"/>
    <property type="match status" value="1"/>
</dbReference>
<feature type="non-terminal residue" evidence="2">
    <location>
        <position position="1"/>
    </location>
</feature>
<dbReference type="PRINTS" id="PR00625">
    <property type="entry name" value="JDOMAIN"/>
</dbReference>
<reference evidence="2 3" key="1">
    <citation type="submission" date="2019-09" db="EMBL/GenBank/DDBJ databases">
        <title>Bird 10,000 Genomes (B10K) Project - Family phase.</title>
        <authorList>
            <person name="Zhang G."/>
        </authorList>
    </citation>
    <scope>NUCLEOTIDE SEQUENCE [LARGE SCALE GENOMIC DNA]</scope>
    <source>
        <strain evidence="2">B10K-DU-029-50</strain>
        <tissue evidence="2">Heart</tissue>
    </source>
</reference>
<dbReference type="Proteomes" id="UP000575029">
    <property type="component" value="Unassembled WGS sequence"/>
</dbReference>
<dbReference type="InterPro" id="IPR001623">
    <property type="entry name" value="DnaJ_domain"/>
</dbReference>
<dbReference type="AlphaFoldDB" id="A0A7K6E2N2"/>
<gene>
    <name evidence="2" type="primary">Dnajc28</name>
    <name evidence="2" type="ORF">GRAPIC_R15131</name>
</gene>
<accession>A0A7K6E2N2</accession>
<dbReference type="Pfam" id="PF09350">
    <property type="entry name" value="DJC28_CD"/>
    <property type="match status" value="1"/>
</dbReference>
<dbReference type="SMART" id="SM00271">
    <property type="entry name" value="DnaJ"/>
    <property type="match status" value="1"/>
</dbReference>
<proteinExistence type="predicted"/>
<comment type="caution">
    <text evidence="2">The sequence shown here is derived from an EMBL/GenBank/DDBJ whole genome shotgun (WGS) entry which is preliminary data.</text>
</comment>
<dbReference type="PROSITE" id="PS50076">
    <property type="entry name" value="DNAJ_2"/>
    <property type="match status" value="1"/>
</dbReference>
<keyword evidence="3" id="KW-1185">Reference proteome</keyword>
<feature type="domain" description="J" evidence="1">
    <location>
        <begin position="46"/>
        <end position="118"/>
    </location>
</feature>
<dbReference type="InterPro" id="IPR036869">
    <property type="entry name" value="J_dom_sf"/>
</dbReference>
<name>A0A7K6E2N2_9PASS</name>